<dbReference type="GO" id="GO:0005666">
    <property type="term" value="C:RNA polymerase III complex"/>
    <property type="evidence" value="ECO:0007669"/>
    <property type="project" value="TreeGrafter"/>
</dbReference>
<dbReference type="GO" id="GO:0006366">
    <property type="term" value="P:transcription by RNA polymerase II"/>
    <property type="evidence" value="ECO:0007669"/>
    <property type="project" value="TreeGrafter"/>
</dbReference>
<dbReference type="GO" id="GO:0005736">
    <property type="term" value="C:RNA polymerase I complex"/>
    <property type="evidence" value="ECO:0007669"/>
    <property type="project" value="TreeGrafter"/>
</dbReference>
<name>A0A6C0AEF4_9ZZZZ</name>
<dbReference type="GO" id="GO:0003899">
    <property type="term" value="F:DNA-directed RNA polymerase activity"/>
    <property type="evidence" value="ECO:0007669"/>
    <property type="project" value="InterPro"/>
</dbReference>
<dbReference type="InterPro" id="IPR014381">
    <property type="entry name" value="Arch_Rpo5/euc_Rpb5"/>
</dbReference>
<dbReference type="InterPro" id="IPR035913">
    <property type="entry name" value="RPB5-like_sf"/>
</dbReference>
<dbReference type="Gene3D" id="3.90.940.20">
    <property type="entry name" value="RPB5-like RNA polymerase subunit"/>
    <property type="match status" value="1"/>
</dbReference>
<dbReference type="SUPFAM" id="SSF55287">
    <property type="entry name" value="RPB5-like RNA polymerase subunit"/>
    <property type="match status" value="1"/>
</dbReference>
<sequence length="254" mass="29677">MEDNSQLFQIFKNTLLMMYRRGYEMSKFSKIFSRDLNYFNTVYDIEKILDKPNHTQQIFLDKDINRKSTRSMMSYIFKNSLKEKCLVYFAELGNTQTMPSTEVAIISHILNKEKDCFNVVIISPGDLHVGTANRIEELAATNIYKINIFFDKDMLYDPIFSLYSSNIEKIVPNKEAVEIVNDNKLTMNQIPKQASGDIISRYFGISNGSLVLYKRNSMISNSLIDENYYYRTIINRDLDKQKAKPKPKVKDEEK</sequence>
<dbReference type="InterPro" id="IPR036710">
    <property type="entry name" value="RNA_pol_Rpb5_N_sf"/>
</dbReference>
<protein>
    <recommendedName>
        <fullName evidence="2">RNA polymerase subunit H/Rpb5 C-terminal domain-containing protein</fullName>
    </recommendedName>
</protein>
<reference evidence="1" key="1">
    <citation type="journal article" date="2020" name="Nature">
        <title>Giant virus diversity and host interactions through global metagenomics.</title>
        <authorList>
            <person name="Schulz F."/>
            <person name="Roux S."/>
            <person name="Paez-Espino D."/>
            <person name="Jungbluth S."/>
            <person name="Walsh D.A."/>
            <person name="Denef V.J."/>
            <person name="McMahon K.D."/>
            <person name="Konstantinidis K.T."/>
            <person name="Eloe-Fadrosh E.A."/>
            <person name="Kyrpides N.C."/>
            <person name="Woyke T."/>
        </authorList>
    </citation>
    <scope>NUCLEOTIDE SEQUENCE</scope>
    <source>
        <strain evidence="1">GVMAG-S-1021933-23</strain>
    </source>
</reference>
<accession>A0A6C0AEF4</accession>
<dbReference type="GO" id="GO:0003677">
    <property type="term" value="F:DNA binding"/>
    <property type="evidence" value="ECO:0007669"/>
    <property type="project" value="InterPro"/>
</dbReference>
<dbReference type="GO" id="GO:0006362">
    <property type="term" value="P:transcription elongation by RNA polymerase I"/>
    <property type="evidence" value="ECO:0007669"/>
    <property type="project" value="TreeGrafter"/>
</dbReference>
<evidence type="ECO:0000313" key="1">
    <source>
        <dbReference type="EMBL" id="QHS78134.1"/>
    </source>
</evidence>
<dbReference type="Gene3D" id="3.40.1340.10">
    <property type="entry name" value="RNA polymerase, Rpb5, N-terminal domain"/>
    <property type="match status" value="1"/>
</dbReference>
<dbReference type="PANTHER" id="PTHR10535">
    <property type="entry name" value="DNA-DIRECTED RNA POLYMERASES I, II, AND III SUBUNIT RPABC1"/>
    <property type="match status" value="1"/>
</dbReference>
<dbReference type="GO" id="GO:0042797">
    <property type="term" value="P:tRNA transcription by RNA polymerase III"/>
    <property type="evidence" value="ECO:0007669"/>
    <property type="project" value="TreeGrafter"/>
</dbReference>
<proteinExistence type="predicted"/>
<dbReference type="AlphaFoldDB" id="A0A6C0AEF4"/>
<dbReference type="GO" id="GO:0005665">
    <property type="term" value="C:RNA polymerase II, core complex"/>
    <property type="evidence" value="ECO:0007669"/>
    <property type="project" value="TreeGrafter"/>
</dbReference>
<dbReference type="EMBL" id="MN740594">
    <property type="protein sequence ID" value="QHS78134.1"/>
    <property type="molecule type" value="Genomic_DNA"/>
</dbReference>
<evidence type="ECO:0008006" key="2">
    <source>
        <dbReference type="Google" id="ProtNLM"/>
    </source>
</evidence>
<organism evidence="1">
    <name type="scientific">viral metagenome</name>
    <dbReference type="NCBI Taxonomy" id="1070528"/>
    <lineage>
        <taxon>unclassified sequences</taxon>
        <taxon>metagenomes</taxon>
        <taxon>organismal metagenomes</taxon>
    </lineage>
</organism>
<dbReference type="PANTHER" id="PTHR10535:SF0">
    <property type="entry name" value="DNA-DIRECTED RNA POLYMERASES I, II, AND III SUBUNIT RPABC1"/>
    <property type="match status" value="1"/>
</dbReference>